<evidence type="ECO:0000313" key="3">
    <source>
        <dbReference type="Proteomes" id="UP000836404"/>
    </source>
</evidence>
<feature type="region of interest" description="Disordered" evidence="1">
    <location>
        <begin position="181"/>
        <end position="226"/>
    </location>
</feature>
<evidence type="ECO:0000313" key="2">
    <source>
        <dbReference type="EMBL" id="CAD6944452.1"/>
    </source>
</evidence>
<name>A0A9N8LW99_9BASI</name>
<protein>
    <submittedName>
        <fullName evidence="2">Uncharacterized protein</fullName>
    </submittedName>
</protein>
<sequence length="226" mass="25132">MFGIASNKAIRVEGSVRHYTSAQIVPEFFKDKQNESMWMAGAEGLSAEDRRRAYQQVESYTVMGSGDVVLNESCIMIKRELMSAADEAITTQFLQVQHIFQASSSSQSKATIVQALPLWPKEHSDENVLHIERGSSLEAIMFDAKDIVAVVNMQHDSPVGTSSLAAFVALPRIWTHRHCQDGREEDDCGNEISGGKGKEVDVDVGGGRWHDQSKNKSQRCHHENEN</sequence>
<dbReference type="AlphaFoldDB" id="A0A9N8LW99"/>
<reference evidence="2 3" key="1">
    <citation type="submission" date="2020-10" db="EMBL/GenBank/DDBJ databases">
        <authorList>
            <person name="Sedaghatjoo S."/>
        </authorList>
    </citation>
    <scope>NUCLEOTIDE SEQUENCE [LARGE SCALE GENOMIC DNA]</scope>
    <source>
        <strain evidence="2 3">LLFL</strain>
    </source>
</reference>
<accession>A0A9N8LW99</accession>
<organism evidence="2 3">
    <name type="scientific">Tilletia laevis</name>
    <dbReference type="NCBI Taxonomy" id="157183"/>
    <lineage>
        <taxon>Eukaryota</taxon>
        <taxon>Fungi</taxon>
        <taxon>Dikarya</taxon>
        <taxon>Basidiomycota</taxon>
        <taxon>Ustilaginomycotina</taxon>
        <taxon>Exobasidiomycetes</taxon>
        <taxon>Tilletiales</taxon>
        <taxon>Tilletiaceae</taxon>
        <taxon>Tilletia</taxon>
    </lineage>
</organism>
<feature type="compositionally biased region" description="Basic and acidic residues" evidence="1">
    <location>
        <begin position="208"/>
        <end position="226"/>
    </location>
</feature>
<dbReference type="Proteomes" id="UP000836404">
    <property type="component" value="Unassembled WGS sequence"/>
</dbReference>
<dbReference type="EMBL" id="CAJHJF010004611">
    <property type="protein sequence ID" value="CAD6944452.1"/>
    <property type="molecule type" value="Genomic_DNA"/>
</dbReference>
<keyword evidence="3" id="KW-1185">Reference proteome</keyword>
<evidence type="ECO:0000256" key="1">
    <source>
        <dbReference type="SAM" id="MobiDB-lite"/>
    </source>
</evidence>
<gene>
    <name evidence="2" type="ORF">JKILLFL_G6603</name>
</gene>
<comment type="caution">
    <text evidence="2">The sequence shown here is derived from an EMBL/GenBank/DDBJ whole genome shotgun (WGS) entry which is preliminary data.</text>
</comment>
<proteinExistence type="predicted"/>